<dbReference type="GO" id="GO:0003677">
    <property type="term" value="F:DNA binding"/>
    <property type="evidence" value="ECO:0007669"/>
    <property type="project" value="InterPro"/>
</dbReference>
<organism evidence="12 13">
    <name type="scientific">Citrus x changshan-huyou</name>
    <dbReference type="NCBI Taxonomy" id="2935761"/>
    <lineage>
        <taxon>Eukaryota</taxon>
        <taxon>Viridiplantae</taxon>
        <taxon>Streptophyta</taxon>
        <taxon>Embryophyta</taxon>
        <taxon>Tracheophyta</taxon>
        <taxon>Spermatophyta</taxon>
        <taxon>Magnoliopsida</taxon>
        <taxon>eudicotyledons</taxon>
        <taxon>Gunneridae</taxon>
        <taxon>Pentapetalae</taxon>
        <taxon>rosids</taxon>
        <taxon>malvids</taxon>
        <taxon>Sapindales</taxon>
        <taxon>Rutaceae</taxon>
        <taxon>Aurantioideae</taxon>
        <taxon>Citrus</taxon>
    </lineage>
</organism>
<keyword evidence="8" id="KW-0007">Acetylation</keyword>
<evidence type="ECO:0000256" key="7">
    <source>
        <dbReference type="ARBA" id="ARBA00022989"/>
    </source>
</evidence>
<proteinExistence type="inferred from homology"/>
<keyword evidence="4" id="KW-0158">Chromosome</keyword>
<reference evidence="12 13" key="1">
    <citation type="submission" date="2024-05" db="EMBL/GenBank/DDBJ databases">
        <title>Haplotype-resolved chromosome-level genome assembly of Huyou (Citrus changshanensis).</title>
        <authorList>
            <person name="Miao C."/>
            <person name="Chen W."/>
            <person name="Wu Y."/>
            <person name="Wang L."/>
            <person name="Zhao S."/>
            <person name="Grierson D."/>
            <person name="Xu C."/>
            <person name="Chen K."/>
        </authorList>
    </citation>
    <scope>NUCLEOTIDE SEQUENCE [LARGE SCALE GENOMIC DNA]</scope>
    <source>
        <strain evidence="12">01-14</strain>
        <tissue evidence="12">Leaf</tissue>
    </source>
</reference>
<gene>
    <name evidence="12" type="ORF">WN944_021172</name>
</gene>
<dbReference type="CDD" id="cd22911">
    <property type="entry name" value="HFD_H3"/>
    <property type="match status" value="1"/>
</dbReference>
<dbReference type="InterPro" id="IPR003388">
    <property type="entry name" value="Reticulon"/>
</dbReference>
<sequence length="334" mass="38129">MDGTAGTEGSSSSSSCSDSVGIARDVFLWRRKNLSFTLLLVSTAIWVLLEVYQFNFLTVASWLAMSIVSFTFLSGNIMRLLGKEPPKLSGLEISEKSALEVANSFRGVVEEFTRWMFHVSVEKQWFVFAQAVAGLLVLSYVATFSDLLTLLYTGIVMGMTVPVIYEKYGDKIKRCGETAKVKSRRFYEEVDEKKHTFTKWLARSRQRGSPPEERHHVSRWPPRQLRKFAPTTGGVKKPHRFRPGTVALREIRKYQKSTELLIRKLPFQRLVREIVQDFKTDLRFHSSAVAALQEAEAYLVGLFEDTNLCAIHAKRVTIMPKDIQLARRIRGERA</sequence>
<dbReference type="Pfam" id="PF02453">
    <property type="entry name" value="Reticulon"/>
    <property type="match status" value="1"/>
</dbReference>
<feature type="domain" description="Reticulon" evidence="11">
    <location>
        <begin position="23"/>
        <end position="193"/>
    </location>
</feature>
<evidence type="ECO:0000256" key="9">
    <source>
        <dbReference type="ARBA" id="ARBA00023136"/>
    </source>
</evidence>
<evidence type="ECO:0000256" key="3">
    <source>
        <dbReference type="ARBA" id="ARBA00010343"/>
    </source>
</evidence>
<dbReference type="Pfam" id="PF00125">
    <property type="entry name" value="Histone"/>
    <property type="match status" value="1"/>
</dbReference>
<dbReference type="PROSITE" id="PS00959">
    <property type="entry name" value="HISTONE_H3_2"/>
    <property type="match status" value="1"/>
</dbReference>
<keyword evidence="7 10" id="KW-1133">Transmembrane helix</keyword>
<protein>
    <recommendedName>
        <fullName evidence="10">Reticulon-like protein</fullName>
    </recommendedName>
</protein>
<dbReference type="PANTHER" id="PTHR11426">
    <property type="entry name" value="HISTONE H3"/>
    <property type="match status" value="1"/>
</dbReference>
<dbReference type="Gene3D" id="1.10.20.10">
    <property type="entry name" value="Histone, subunit A"/>
    <property type="match status" value="1"/>
</dbReference>
<keyword evidence="13" id="KW-1185">Reference proteome</keyword>
<feature type="transmembrane region" description="Helical" evidence="10">
    <location>
        <begin position="124"/>
        <end position="141"/>
    </location>
</feature>
<comment type="subcellular location">
    <subcellularLocation>
        <location evidence="1">Chromosome</location>
    </subcellularLocation>
    <subcellularLocation>
        <location evidence="2 10">Endoplasmic reticulum membrane</location>
        <topology evidence="2 10">Multi-pass membrane protein</topology>
    </subcellularLocation>
</comment>
<evidence type="ECO:0000259" key="11">
    <source>
        <dbReference type="PROSITE" id="PS50845"/>
    </source>
</evidence>
<dbReference type="GO" id="GO:0005789">
    <property type="term" value="C:endoplasmic reticulum membrane"/>
    <property type="evidence" value="ECO:0007669"/>
    <property type="project" value="UniProtKB-SubCell"/>
</dbReference>
<dbReference type="GO" id="GO:0005654">
    <property type="term" value="C:nucleoplasm"/>
    <property type="evidence" value="ECO:0007669"/>
    <property type="project" value="UniProtKB-ARBA"/>
</dbReference>
<feature type="transmembrane region" description="Helical" evidence="10">
    <location>
        <begin position="147"/>
        <end position="165"/>
    </location>
</feature>
<comment type="caution">
    <text evidence="12">The sequence shown here is derived from an EMBL/GenBank/DDBJ whole genome shotgun (WGS) entry which is preliminary data.</text>
</comment>
<evidence type="ECO:0000256" key="5">
    <source>
        <dbReference type="ARBA" id="ARBA00022692"/>
    </source>
</evidence>
<evidence type="ECO:0000256" key="10">
    <source>
        <dbReference type="RuleBase" id="RU363132"/>
    </source>
</evidence>
<evidence type="ECO:0000256" key="6">
    <source>
        <dbReference type="ARBA" id="ARBA00022824"/>
    </source>
</evidence>
<dbReference type="InterPro" id="IPR000164">
    <property type="entry name" value="Histone_H3/CENP-A"/>
</dbReference>
<dbReference type="EMBL" id="JBCGBO010000001">
    <property type="protein sequence ID" value="KAK9228223.1"/>
    <property type="molecule type" value="Genomic_DNA"/>
</dbReference>
<evidence type="ECO:0000313" key="13">
    <source>
        <dbReference type="Proteomes" id="UP001428341"/>
    </source>
</evidence>
<dbReference type="InterPro" id="IPR009072">
    <property type="entry name" value="Histone-fold"/>
</dbReference>
<feature type="transmembrane region" description="Helical" evidence="10">
    <location>
        <begin position="34"/>
        <end position="54"/>
    </location>
</feature>
<dbReference type="PROSITE" id="PS50845">
    <property type="entry name" value="RETICULON"/>
    <property type="match status" value="1"/>
</dbReference>
<dbReference type="SUPFAM" id="SSF47113">
    <property type="entry name" value="Histone-fold"/>
    <property type="match status" value="1"/>
</dbReference>
<evidence type="ECO:0000313" key="12">
    <source>
        <dbReference type="EMBL" id="KAK9228223.1"/>
    </source>
</evidence>
<comment type="similarity">
    <text evidence="3">Belongs to the histone H3 family.</text>
</comment>
<keyword evidence="5 10" id="KW-0812">Transmembrane</keyword>
<evidence type="ECO:0000256" key="8">
    <source>
        <dbReference type="ARBA" id="ARBA00022990"/>
    </source>
</evidence>
<feature type="transmembrane region" description="Helical" evidence="10">
    <location>
        <begin position="60"/>
        <end position="81"/>
    </location>
</feature>
<dbReference type="AlphaFoldDB" id="A0AAP0R075"/>
<accession>A0AAP0R075</accession>
<name>A0AAP0R075_9ROSI</name>
<evidence type="ECO:0000256" key="1">
    <source>
        <dbReference type="ARBA" id="ARBA00004286"/>
    </source>
</evidence>
<dbReference type="PRINTS" id="PR00622">
    <property type="entry name" value="HISTONEH3"/>
</dbReference>
<dbReference type="Proteomes" id="UP001428341">
    <property type="component" value="Unassembled WGS sequence"/>
</dbReference>
<evidence type="ECO:0000256" key="2">
    <source>
        <dbReference type="ARBA" id="ARBA00004477"/>
    </source>
</evidence>
<keyword evidence="9 10" id="KW-0472">Membrane</keyword>
<dbReference type="GO" id="GO:0000786">
    <property type="term" value="C:nucleosome"/>
    <property type="evidence" value="ECO:0007669"/>
    <property type="project" value="InterPro"/>
</dbReference>
<dbReference type="SMART" id="SM00428">
    <property type="entry name" value="H3"/>
    <property type="match status" value="1"/>
</dbReference>
<dbReference type="FunFam" id="1.10.20.10:FF:000001">
    <property type="entry name" value="Histone H3"/>
    <property type="match status" value="1"/>
</dbReference>
<dbReference type="GO" id="GO:0046982">
    <property type="term" value="F:protein heterodimerization activity"/>
    <property type="evidence" value="ECO:0007669"/>
    <property type="project" value="InterPro"/>
</dbReference>
<dbReference type="GO" id="GO:0030527">
    <property type="term" value="F:structural constituent of chromatin"/>
    <property type="evidence" value="ECO:0007669"/>
    <property type="project" value="InterPro"/>
</dbReference>
<dbReference type="InterPro" id="IPR007125">
    <property type="entry name" value="H2A/H2B/H3"/>
</dbReference>
<evidence type="ECO:0000256" key="4">
    <source>
        <dbReference type="ARBA" id="ARBA00022454"/>
    </source>
</evidence>
<keyword evidence="6 10" id="KW-0256">Endoplasmic reticulum</keyword>